<dbReference type="Gene3D" id="2.70.98.10">
    <property type="match status" value="1"/>
</dbReference>
<dbReference type="EC" id="5.1.3.15" evidence="3 5"/>
<dbReference type="GO" id="GO:0047938">
    <property type="term" value="F:glucose-6-phosphate 1-epimerase activity"/>
    <property type="evidence" value="ECO:0007669"/>
    <property type="project" value="UniProtKB-UniRule"/>
</dbReference>
<dbReference type="OrthoDB" id="1659429at2759"/>
<comment type="function">
    <text evidence="5">Catalyzes the interconversion between the alpha and beta anomers from at least three hexose 6-phosphate sugars (Glc6P, Gal6P, and Man6P).</text>
</comment>
<feature type="binding site" evidence="7">
    <location>
        <position position="74"/>
    </location>
    <ligand>
        <name>substrate</name>
    </ligand>
</feature>
<dbReference type="Proteomes" id="UP000077115">
    <property type="component" value="Unassembled WGS sequence"/>
</dbReference>
<feature type="active site" evidence="6">
    <location>
        <position position="247"/>
    </location>
</feature>
<evidence type="ECO:0000256" key="3">
    <source>
        <dbReference type="ARBA" id="ARBA00012083"/>
    </source>
</evidence>
<comment type="catalytic activity">
    <reaction evidence="1">
        <text>alpha-D-glucose 6-phosphate = beta-D-glucose 6-phosphate</text>
        <dbReference type="Rhea" id="RHEA:16249"/>
        <dbReference type="ChEBI" id="CHEBI:58225"/>
        <dbReference type="ChEBI" id="CHEBI:58247"/>
        <dbReference type="EC" id="5.1.3.15"/>
    </reaction>
</comment>
<dbReference type="STRING" id="403673.A0A177WMR1"/>
<evidence type="ECO:0000256" key="7">
    <source>
        <dbReference type="PIRSR" id="PIRSR016020-2"/>
    </source>
</evidence>
<evidence type="ECO:0000256" key="2">
    <source>
        <dbReference type="ARBA" id="ARBA00005866"/>
    </source>
</evidence>
<comment type="similarity">
    <text evidence="2 5">Belongs to the glucose-6-phosphate 1-epimerase family.</text>
</comment>
<evidence type="ECO:0000256" key="6">
    <source>
        <dbReference type="PIRSR" id="PIRSR016020-1"/>
    </source>
</evidence>
<dbReference type="VEuPathDB" id="FungiDB:BDEG_25016"/>
<dbReference type="GO" id="GO:0005737">
    <property type="term" value="C:cytoplasm"/>
    <property type="evidence" value="ECO:0007669"/>
    <property type="project" value="TreeGrafter"/>
</dbReference>
<dbReference type="PANTHER" id="PTHR11122">
    <property type="entry name" value="APOSPORY-ASSOCIATED PROTEIN C-RELATED"/>
    <property type="match status" value="1"/>
</dbReference>
<feature type="binding site" evidence="7">
    <location>
        <position position="54"/>
    </location>
    <ligand>
        <name>substrate</name>
    </ligand>
</feature>
<dbReference type="GO" id="GO:0030246">
    <property type="term" value="F:carbohydrate binding"/>
    <property type="evidence" value="ECO:0007669"/>
    <property type="project" value="UniProtKB-UniRule"/>
</dbReference>
<dbReference type="InterPro" id="IPR014718">
    <property type="entry name" value="GH-type_carb-bd"/>
</dbReference>
<dbReference type="InterPro" id="IPR011013">
    <property type="entry name" value="Gal_mutarotase_sf_dom"/>
</dbReference>
<gene>
    <name evidence="8" type="ORF">BDEG_25016</name>
</gene>
<keyword evidence="4 5" id="KW-0413">Isomerase</keyword>
<feature type="binding site" evidence="7">
    <location>
        <position position="79"/>
    </location>
    <ligand>
        <name>substrate</name>
    </ligand>
</feature>
<dbReference type="CDD" id="cd09020">
    <property type="entry name" value="D-hex-6-P-epi_like"/>
    <property type="match status" value="1"/>
</dbReference>
<organism evidence="8 9">
    <name type="scientific">Batrachochytrium dendrobatidis (strain JEL423)</name>
    <dbReference type="NCBI Taxonomy" id="403673"/>
    <lineage>
        <taxon>Eukaryota</taxon>
        <taxon>Fungi</taxon>
        <taxon>Fungi incertae sedis</taxon>
        <taxon>Chytridiomycota</taxon>
        <taxon>Chytridiomycota incertae sedis</taxon>
        <taxon>Chytridiomycetes</taxon>
        <taxon>Rhizophydiales</taxon>
        <taxon>Rhizophydiales incertae sedis</taxon>
        <taxon>Batrachochytrium</taxon>
    </lineage>
</organism>
<evidence type="ECO:0000256" key="1">
    <source>
        <dbReference type="ARBA" id="ARBA00001096"/>
    </source>
</evidence>
<accession>A0A177WMR1</accession>
<reference evidence="8 9" key="1">
    <citation type="submission" date="2006-10" db="EMBL/GenBank/DDBJ databases">
        <title>The Genome Sequence of Batrachochytrium dendrobatidis JEL423.</title>
        <authorList>
            <consortium name="The Broad Institute Genome Sequencing Platform"/>
            <person name="Birren B."/>
            <person name="Lander E."/>
            <person name="Galagan J."/>
            <person name="Cuomo C."/>
            <person name="Devon K."/>
            <person name="Jaffe D."/>
            <person name="Butler J."/>
            <person name="Alvarez P."/>
            <person name="Gnerre S."/>
            <person name="Grabherr M."/>
            <person name="Kleber M."/>
            <person name="Mauceli E."/>
            <person name="Brockman W."/>
            <person name="Young S."/>
            <person name="LaButti K."/>
            <person name="Sykes S."/>
            <person name="DeCaprio D."/>
            <person name="Crawford M."/>
            <person name="Koehrsen M."/>
            <person name="Engels R."/>
            <person name="Montgomery P."/>
            <person name="Pearson M."/>
            <person name="Howarth C."/>
            <person name="Larson L."/>
            <person name="White J."/>
            <person name="O'Leary S."/>
            <person name="Kodira C."/>
            <person name="Zeng Q."/>
            <person name="Yandava C."/>
            <person name="Alvarado L."/>
            <person name="Longcore J."/>
            <person name="James T."/>
        </authorList>
    </citation>
    <scope>NUCLEOTIDE SEQUENCE [LARGE SCALE GENOMIC DNA]</scope>
    <source>
        <strain evidence="8 9">JEL423</strain>
    </source>
</reference>
<dbReference type="AlphaFoldDB" id="A0A177WMR1"/>
<dbReference type="InterPro" id="IPR025532">
    <property type="entry name" value="G6P_1-epimerase"/>
</dbReference>
<dbReference type="Pfam" id="PF01263">
    <property type="entry name" value="Aldose_epim"/>
    <property type="match status" value="1"/>
</dbReference>
<feature type="active site" evidence="6">
    <location>
        <position position="153"/>
    </location>
</feature>
<proteinExistence type="inferred from homology"/>
<reference evidence="8 9" key="2">
    <citation type="submission" date="2016-05" db="EMBL/GenBank/DDBJ databases">
        <title>Lineage-specific infection strategies underlie the spectrum of fungal disease in amphibians.</title>
        <authorList>
            <person name="Cuomo C.A."/>
            <person name="Farrer R.A."/>
            <person name="James T."/>
            <person name="Longcore J."/>
            <person name="Birren B."/>
        </authorList>
    </citation>
    <scope>NUCLEOTIDE SEQUENCE [LARGE SCALE GENOMIC DNA]</scope>
    <source>
        <strain evidence="8 9">JEL423</strain>
    </source>
</reference>
<evidence type="ECO:0000313" key="9">
    <source>
        <dbReference type="Proteomes" id="UP000077115"/>
    </source>
</evidence>
<evidence type="ECO:0000256" key="5">
    <source>
        <dbReference type="PIRNR" id="PIRNR016020"/>
    </source>
</evidence>
<dbReference type="PANTHER" id="PTHR11122:SF13">
    <property type="entry name" value="GLUCOSE-6-PHOSPHATE 1-EPIMERASE"/>
    <property type="match status" value="1"/>
</dbReference>
<protein>
    <recommendedName>
        <fullName evidence="3 5">Glucose-6-phosphate 1-epimerase</fullName>
        <ecNumber evidence="3 5">5.1.3.15</ecNumber>
    </recommendedName>
</protein>
<name>A0A177WMR1_BATDL</name>
<dbReference type="GO" id="GO:0005975">
    <property type="term" value="P:carbohydrate metabolic process"/>
    <property type="evidence" value="ECO:0007669"/>
    <property type="project" value="InterPro"/>
</dbReference>
<dbReference type="PIRSF" id="PIRSF016020">
    <property type="entry name" value="PHexose_mutarotase"/>
    <property type="match status" value="1"/>
</dbReference>
<evidence type="ECO:0000256" key="4">
    <source>
        <dbReference type="ARBA" id="ARBA00023235"/>
    </source>
</evidence>
<dbReference type="EMBL" id="DS022305">
    <property type="protein sequence ID" value="OAJ41408.1"/>
    <property type="molecule type" value="Genomic_DNA"/>
</dbReference>
<sequence>MTVDVNPDFVTVTHAGSTITIYLWGATVTSWKYYGVENLFLSSKAVLDGSKPIRGGIPLVFPQFGSGQDKVLPQHGFARVSKWKYLGLEVENAAETTVRFGLTPFMIPEAQRALWPHDFHLIYTVSAFGSALKTSLSVRNTGNTAFKFESLLHTYLRVQDIASVGIVGLTGFPYVDKVANSARTEMEPRSIITIQGEVDRVYENVKNDYISIQGTGVGGVVWNPWVEKAKAMSDFDDSEFQQMVCVEVGNVTLMEVAAGKEWNGTQVLLATPVHSL</sequence>
<evidence type="ECO:0000313" key="8">
    <source>
        <dbReference type="EMBL" id="OAJ41408.1"/>
    </source>
</evidence>
<dbReference type="SUPFAM" id="SSF74650">
    <property type="entry name" value="Galactose mutarotase-like"/>
    <property type="match status" value="1"/>
</dbReference>
<dbReference type="InterPro" id="IPR008183">
    <property type="entry name" value="Aldose_1/G6P_1-epimerase"/>
</dbReference>